<dbReference type="PROSITE" id="PS00136">
    <property type="entry name" value="SUBTILASE_ASP"/>
    <property type="match status" value="1"/>
</dbReference>
<evidence type="ECO:0000313" key="9">
    <source>
        <dbReference type="Proteomes" id="UP000572528"/>
    </source>
</evidence>
<keyword evidence="2" id="KW-0645">Protease</keyword>
<evidence type="ECO:0000313" key="8">
    <source>
        <dbReference type="EMBL" id="NYS69473.1"/>
    </source>
</evidence>
<accession>A0A853EJD7</accession>
<sequence length="381" mass="38728">MEEEPPVFKQLGMNRAWSVSVGDGVVVAVVDSGVDASNPHLTDVVVPGIDLLGGGDGTVDEDGHGTAVAGVIAARPVDGSKLVGIAGSARIMPVRVYAGVSEQIIGEGRGPIAERTAAGIRWAAENGAKVIVVAHAQVENDPDLELAVKDATGLGALVVAGTGTPREDAYFASPEEGSGSPTMRQTDANIGQSRYPAGYAEVLGVTALEASGAVSDKVNHGPHVDAAIPAQAVPTAFFDEGDCVVSRDTPSPAIAAGYGAGIASLIAAAYPSESPAEWKYRMTVTALRPVPDEFDPEVGWGVMAPYAALNFINDGTALGPENPRGAVAVNTPSAGAAVPATVDPGVERRARIATLFGASGGVILALSLLGARIRLAFLRRS</sequence>
<evidence type="ECO:0000256" key="3">
    <source>
        <dbReference type="ARBA" id="ARBA00022801"/>
    </source>
</evidence>
<dbReference type="InterPro" id="IPR015500">
    <property type="entry name" value="Peptidase_S8_subtilisin-rel"/>
</dbReference>
<feature type="domain" description="Peptidase S8/S53" evidence="7">
    <location>
        <begin position="22"/>
        <end position="301"/>
    </location>
</feature>
<gene>
    <name evidence="8" type="ORF">HZZ05_08085</name>
</gene>
<evidence type="ECO:0000256" key="5">
    <source>
        <dbReference type="PROSITE-ProRule" id="PRU01240"/>
    </source>
</evidence>
<dbReference type="Pfam" id="PF00082">
    <property type="entry name" value="Peptidase_S8"/>
    <property type="match status" value="1"/>
</dbReference>
<comment type="caution">
    <text evidence="5">Lacks conserved residue(s) required for the propagation of feature annotation.</text>
</comment>
<evidence type="ECO:0000256" key="6">
    <source>
        <dbReference type="SAM" id="Phobius"/>
    </source>
</evidence>
<dbReference type="InterPro" id="IPR023827">
    <property type="entry name" value="Peptidase_S8_Asp-AS"/>
</dbReference>
<proteinExistence type="inferred from homology"/>
<dbReference type="PANTHER" id="PTHR43806:SF11">
    <property type="entry name" value="CEREVISIN-RELATED"/>
    <property type="match status" value="1"/>
</dbReference>
<evidence type="ECO:0000256" key="2">
    <source>
        <dbReference type="ARBA" id="ARBA00022670"/>
    </source>
</evidence>
<dbReference type="RefSeq" id="WP_179900750.1">
    <property type="nucleotide sequence ID" value="NZ_JACBXV010000104.1"/>
</dbReference>
<dbReference type="PROSITE" id="PS51892">
    <property type="entry name" value="SUBTILASE"/>
    <property type="match status" value="1"/>
</dbReference>
<keyword evidence="6" id="KW-0472">Membrane</keyword>
<dbReference type="InterPro" id="IPR022398">
    <property type="entry name" value="Peptidase_S8_His-AS"/>
</dbReference>
<keyword evidence="6" id="KW-1133">Transmembrane helix</keyword>
<dbReference type="InterPro" id="IPR050131">
    <property type="entry name" value="Peptidase_S8_subtilisin-like"/>
</dbReference>
<dbReference type="PROSITE" id="PS00137">
    <property type="entry name" value="SUBTILASE_HIS"/>
    <property type="match status" value="1"/>
</dbReference>
<keyword evidence="6" id="KW-0812">Transmembrane</keyword>
<dbReference type="AlphaFoldDB" id="A0A853EJD7"/>
<comment type="caution">
    <text evidence="8">The sequence shown here is derived from an EMBL/GenBank/DDBJ whole genome shotgun (WGS) entry which is preliminary data.</text>
</comment>
<evidence type="ECO:0000256" key="1">
    <source>
        <dbReference type="ARBA" id="ARBA00011073"/>
    </source>
</evidence>
<dbReference type="InterPro" id="IPR000209">
    <property type="entry name" value="Peptidase_S8/S53_dom"/>
</dbReference>
<reference evidence="8 9" key="1">
    <citation type="submission" date="2020-07" db="EMBL/GenBank/DDBJ databases">
        <title>MOT database genomes.</title>
        <authorList>
            <person name="Joseph S."/>
            <person name="Aduse-Opoku J."/>
            <person name="Hashim A."/>
            <person name="Wade W."/>
            <person name="Curtis M."/>
        </authorList>
    </citation>
    <scope>NUCLEOTIDE SEQUENCE [LARGE SCALE GENOMIC DNA]</scope>
    <source>
        <strain evidence="8 9">WMus004</strain>
    </source>
</reference>
<dbReference type="PANTHER" id="PTHR43806">
    <property type="entry name" value="PEPTIDASE S8"/>
    <property type="match status" value="1"/>
</dbReference>
<name>A0A853EJD7_9ACTO</name>
<organism evidence="8 9">
    <name type="scientific">Actinomyces bowdenii</name>
    <dbReference type="NCBI Taxonomy" id="131109"/>
    <lineage>
        <taxon>Bacteria</taxon>
        <taxon>Bacillati</taxon>
        <taxon>Actinomycetota</taxon>
        <taxon>Actinomycetes</taxon>
        <taxon>Actinomycetales</taxon>
        <taxon>Actinomycetaceae</taxon>
        <taxon>Actinomyces</taxon>
    </lineage>
</organism>
<dbReference type="EMBL" id="JACBXV010000104">
    <property type="protein sequence ID" value="NYS69473.1"/>
    <property type="molecule type" value="Genomic_DNA"/>
</dbReference>
<evidence type="ECO:0000256" key="4">
    <source>
        <dbReference type="ARBA" id="ARBA00022825"/>
    </source>
</evidence>
<dbReference type="GO" id="GO:0006508">
    <property type="term" value="P:proteolysis"/>
    <property type="evidence" value="ECO:0007669"/>
    <property type="project" value="UniProtKB-KW"/>
</dbReference>
<dbReference type="PRINTS" id="PR00723">
    <property type="entry name" value="SUBTILISIN"/>
</dbReference>
<dbReference type="InterPro" id="IPR036852">
    <property type="entry name" value="Peptidase_S8/S53_dom_sf"/>
</dbReference>
<comment type="similarity">
    <text evidence="1 5">Belongs to the peptidase S8 family.</text>
</comment>
<dbReference type="Gene3D" id="3.40.50.200">
    <property type="entry name" value="Peptidase S8/S53 domain"/>
    <property type="match status" value="1"/>
</dbReference>
<protein>
    <submittedName>
        <fullName evidence="8">S8 family serine peptidase</fullName>
    </submittedName>
</protein>
<dbReference type="SUPFAM" id="SSF52743">
    <property type="entry name" value="Subtilisin-like"/>
    <property type="match status" value="1"/>
</dbReference>
<keyword evidence="3" id="KW-0378">Hydrolase</keyword>
<keyword evidence="4" id="KW-0720">Serine protease</keyword>
<evidence type="ECO:0000259" key="7">
    <source>
        <dbReference type="Pfam" id="PF00082"/>
    </source>
</evidence>
<feature type="transmembrane region" description="Helical" evidence="6">
    <location>
        <begin position="352"/>
        <end position="371"/>
    </location>
</feature>
<dbReference type="GO" id="GO:0004252">
    <property type="term" value="F:serine-type endopeptidase activity"/>
    <property type="evidence" value="ECO:0007669"/>
    <property type="project" value="InterPro"/>
</dbReference>
<dbReference type="Proteomes" id="UP000572528">
    <property type="component" value="Unassembled WGS sequence"/>
</dbReference>